<proteinExistence type="predicted"/>
<accession>A0ABQ3BL27</accession>
<organism evidence="1 2">
    <name type="scientific">Mesonia mobilis</name>
    <dbReference type="NCBI Taxonomy" id="369791"/>
    <lineage>
        <taxon>Bacteria</taxon>
        <taxon>Pseudomonadati</taxon>
        <taxon>Bacteroidota</taxon>
        <taxon>Flavobacteriia</taxon>
        <taxon>Flavobacteriales</taxon>
        <taxon>Flavobacteriaceae</taxon>
        <taxon>Mesonia</taxon>
    </lineage>
</organism>
<keyword evidence="2" id="KW-1185">Reference proteome</keyword>
<evidence type="ECO:0000313" key="2">
    <source>
        <dbReference type="Proteomes" id="UP000615593"/>
    </source>
</evidence>
<protein>
    <submittedName>
        <fullName evidence="1">Uncharacterized protein</fullName>
    </submittedName>
</protein>
<sequence>MVVIVEIAILPEVEISVNIKDMLLLCIIRMYPSQMYYIYIEKPSGLEKLIV</sequence>
<comment type="caution">
    <text evidence="1">The sequence shown here is derived from an EMBL/GenBank/DDBJ whole genome shotgun (WGS) entry which is preliminary data.</text>
</comment>
<gene>
    <name evidence="1" type="ORF">GCM10008088_09570</name>
</gene>
<dbReference type="EMBL" id="BMWY01000002">
    <property type="protein sequence ID" value="GGZ50145.1"/>
    <property type="molecule type" value="Genomic_DNA"/>
</dbReference>
<reference evidence="2" key="1">
    <citation type="journal article" date="2019" name="Int. J. Syst. Evol. Microbiol.">
        <title>The Global Catalogue of Microorganisms (GCM) 10K type strain sequencing project: providing services to taxonomists for standard genome sequencing and annotation.</title>
        <authorList>
            <consortium name="The Broad Institute Genomics Platform"/>
            <consortium name="The Broad Institute Genome Sequencing Center for Infectious Disease"/>
            <person name="Wu L."/>
            <person name="Ma J."/>
        </authorList>
    </citation>
    <scope>NUCLEOTIDE SEQUENCE [LARGE SCALE GENOMIC DNA]</scope>
    <source>
        <strain evidence="2">KCTC 12708</strain>
    </source>
</reference>
<evidence type="ECO:0000313" key="1">
    <source>
        <dbReference type="EMBL" id="GGZ50145.1"/>
    </source>
</evidence>
<dbReference type="Proteomes" id="UP000615593">
    <property type="component" value="Unassembled WGS sequence"/>
</dbReference>
<name>A0ABQ3BL27_9FLAO</name>